<evidence type="ECO:0000259" key="3">
    <source>
        <dbReference type="PROSITE" id="PS50042"/>
    </source>
</evidence>
<feature type="domain" description="Cyclic nucleotide-binding" evidence="3">
    <location>
        <begin position="420"/>
        <end position="495"/>
    </location>
</feature>
<name>A0A8T1U5Y1_9STRA</name>
<proteinExistence type="predicted"/>
<dbReference type="GO" id="GO:0005249">
    <property type="term" value="F:voltage-gated potassium channel activity"/>
    <property type="evidence" value="ECO:0007669"/>
    <property type="project" value="TreeGrafter"/>
</dbReference>
<dbReference type="InterPro" id="IPR051413">
    <property type="entry name" value="K/Na_HCN_channel"/>
</dbReference>
<dbReference type="InterPro" id="IPR000595">
    <property type="entry name" value="cNMP-bd_dom"/>
</dbReference>
<dbReference type="PANTHER" id="PTHR45689:SF13">
    <property type="entry name" value="CYCLIC NUCLEOTIDE-BINDING DOMAIN-CONTAINING PROTEIN"/>
    <property type="match status" value="1"/>
</dbReference>
<evidence type="ECO:0000256" key="1">
    <source>
        <dbReference type="SAM" id="MobiDB-lite"/>
    </source>
</evidence>
<feature type="transmembrane region" description="Helical" evidence="2">
    <location>
        <begin position="296"/>
        <end position="319"/>
    </location>
</feature>
<dbReference type="VEuPathDB" id="FungiDB:PC110_g18086"/>
<dbReference type="Pfam" id="PF00027">
    <property type="entry name" value="cNMP_binding"/>
    <property type="match status" value="1"/>
</dbReference>
<evidence type="ECO:0000313" key="4">
    <source>
        <dbReference type="EMBL" id="KAG6956140.1"/>
    </source>
</evidence>
<comment type="caution">
    <text evidence="4">The sequence shown here is derived from an EMBL/GenBank/DDBJ whole genome shotgun (WGS) entry which is preliminary data.</text>
</comment>
<feature type="compositionally biased region" description="Polar residues" evidence="1">
    <location>
        <begin position="529"/>
        <end position="539"/>
    </location>
</feature>
<dbReference type="GO" id="GO:0098855">
    <property type="term" value="C:HCN channel complex"/>
    <property type="evidence" value="ECO:0007669"/>
    <property type="project" value="TreeGrafter"/>
</dbReference>
<dbReference type="GO" id="GO:0035725">
    <property type="term" value="P:sodium ion transmembrane transport"/>
    <property type="evidence" value="ECO:0007669"/>
    <property type="project" value="TreeGrafter"/>
</dbReference>
<dbReference type="AlphaFoldDB" id="A0A8T1U5Y1"/>
<keyword evidence="2" id="KW-0812">Transmembrane</keyword>
<dbReference type="PANTHER" id="PTHR45689">
    <property type="entry name" value="I[[H]] CHANNEL, ISOFORM E"/>
    <property type="match status" value="1"/>
</dbReference>
<dbReference type="CDD" id="cd00038">
    <property type="entry name" value="CAP_ED"/>
    <property type="match status" value="1"/>
</dbReference>
<sequence>MGNMKGPSSDISACSRVVPECETAIREASGTSPAESLIPTADQEAALLAKLVSPLVPQDATQDELFPVATDPSIALGPVLPEILTPTVQGNECGVETNDMARRQTRQANDPAIETIKAIEFTEGADKRRSWKVIGKLAVMAKSMNAHSIDIYHDRKLNTSRFMIHPNSKLRRAWEVSTVCLVFYVCVMIPFIIGFQFVDWSHLNGMNTFIDVYFITDMVMTLRTGIVSNGEVVMDPKRVARKYFHSWFIVDLVSNFPLVLFVQSSGKSLKIVKLQKIPKLLRIGRLLKYLREYAKYYNLILAPMYVQCVHIIMLMFLGIGESTTYSSIAKLKNPELHASIELYYMSITVLMLGTVFSSFLFGNVLALLMSWDQQKAQFRNRMDMIKAEMKYYELPEELQHRVRRNYDYLWINDLVKTVPFFAGSDSRFLGKVCLALETAVYLPGDTIIYCDDIGKEMFIVRKGLVEILIPDPENSEKRIYLRDGNFFGETALVIDVTNIVILSQFVPSAQNTGNLSTPGRLFGDKRGSDPSSMPTPKMK</sequence>
<organism evidence="4 5">
    <name type="scientific">Phytophthora cactorum</name>
    <dbReference type="NCBI Taxonomy" id="29920"/>
    <lineage>
        <taxon>Eukaryota</taxon>
        <taxon>Sar</taxon>
        <taxon>Stramenopiles</taxon>
        <taxon>Oomycota</taxon>
        <taxon>Peronosporomycetes</taxon>
        <taxon>Peronosporales</taxon>
        <taxon>Peronosporaceae</taxon>
        <taxon>Phytophthora</taxon>
    </lineage>
</organism>
<dbReference type="PROSITE" id="PS50042">
    <property type="entry name" value="CNMP_BINDING_3"/>
    <property type="match status" value="1"/>
</dbReference>
<dbReference type="SMART" id="SM00100">
    <property type="entry name" value="cNMP"/>
    <property type="match status" value="1"/>
</dbReference>
<dbReference type="Proteomes" id="UP000688947">
    <property type="component" value="Unassembled WGS sequence"/>
</dbReference>
<keyword evidence="2" id="KW-1133">Transmembrane helix</keyword>
<protein>
    <recommendedName>
        <fullName evidence="3">Cyclic nucleotide-binding domain-containing protein</fullName>
    </recommendedName>
</protein>
<keyword evidence="2" id="KW-0472">Membrane</keyword>
<gene>
    <name evidence="4" type="ORF">JG687_00010787</name>
</gene>
<reference evidence="4" key="1">
    <citation type="submission" date="2021-01" db="EMBL/GenBank/DDBJ databases">
        <title>Phytophthora aleatoria, a newly-described species from Pinus radiata is distinct from Phytophthora cactorum isolates based on comparative genomics.</title>
        <authorList>
            <person name="Mcdougal R."/>
            <person name="Panda P."/>
            <person name="Williams N."/>
            <person name="Studholme D.J."/>
        </authorList>
    </citation>
    <scope>NUCLEOTIDE SEQUENCE</scope>
    <source>
        <strain evidence="4">NZFS 3830</strain>
    </source>
</reference>
<accession>A0A8T1U5Y1</accession>
<dbReference type="GO" id="GO:0003254">
    <property type="term" value="P:regulation of membrane depolarization"/>
    <property type="evidence" value="ECO:0007669"/>
    <property type="project" value="TreeGrafter"/>
</dbReference>
<feature type="region of interest" description="Disordered" evidence="1">
    <location>
        <begin position="516"/>
        <end position="539"/>
    </location>
</feature>
<feature type="transmembrane region" description="Helical" evidence="2">
    <location>
        <begin position="342"/>
        <end position="371"/>
    </location>
</feature>
<dbReference type="EMBL" id="JAENGZ010000626">
    <property type="protein sequence ID" value="KAG6956140.1"/>
    <property type="molecule type" value="Genomic_DNA"/>
</dbReference>
<dbReference type="OrthoDB" id="421226at2759"/>
<feature type="transmembrane region" description="Helical" evidence="2">
    <location>
        <begin position="173"/>
        <end position="198"/>
    </location>
</feature>
<feature type="transmembrane region" description="Helical" evidence="2">
    <location>
        <begin position="244"/>
        <end position="262"/>
    </location>
</feature>
<evidence type="ECO:0000256" key="2">
    <source>
        <dbReference type="SAM" id="Phobius"/>
    </source>
</evidence>
<evidence type="ECO:0000313" key="5">
    <source>
        <dbReference type="Proteomes" id="UP000688947"/>
    </source>
</evidence>